<reference evidence="1 2" key="1">
    <citation type="submission" date="2020-10" db="EMBL/GenBank/DDBJ databases">
        <title>Ca. Dormibacterota MAGs.</title>
        <authorList>
            <person name="Montgomery K."/>
        </authorList>
    </citation>
    <scope>NUCLEOTIDE SEQUENCE [LARGE SCALE GENOMIC DNA]</scope>
    <source>
        <strain evidence="1">SC8811_S16_3</strain>
    </source>
</reference>
<accession>A0A934KK06</accession>
<evidence type="ECO:0000313" key="2">
    <source>
        <dbReference type="Proteomes" id="UP000620075"/>
    </source>
</evidence>
<organism evidence="1 2">
    <name type="scientific">Candidatus Dormiibacter inghamiae</name>
    <dbReference type="NCBI Taxonomy" id="3127013"/>
    <lineage>
        <taxon>Bacteria</taxon>
        <taxon>Bacillati</taxon>
        <taxon>Candidatus Dormiibacterota</taxon>
        <taxon>Candidatus Dormibacteria</taxon>
        <taxon>Candidatus Dormibacterales</taxon>
        <taxon>Candidatus Dormibacteraceae</taxon>
        <taxon>Candidatus Dormiibacter</taxon>
    </lineage>
</organism>
<gene>
    <name evidence="1" type="ORF">JF888_09725</name>
</gene>
<proteinExistence type="predicted"/>
<dbReference type="AlphaFoldDB" id="A0A934KK06"/>
<dbReference type="Proteomes" id="UP000620075">
    <property type="component" value="Unassembled WGS sequence"/>
</dbReference>
<dbReference type="EMBL" id="JAEKNQ010000036">
    <property type="protein sequence ID" value="MBJ7603450.1"/>
    <property type="molecule type" value="Genomic_DNA"/>
</dbReference>
<sequence length="283" mass="30807">MLWISPVQFSGAPGSPSYLAAPMGSPDHTVGGIVGDLGVTQSRMASYNDAEIHWKVTGKWTKDQNGPLTCQVDSKAQWQKQCDAGPPDPCLFWHAITIVGSPRAVDWGPYFAQAKGQIQGQAGQIGTAPANKGVVNLPQCVWLEGQTIPDQKQLAVTVGGPPSGPGGRAVFYTLVITIQFVKTQWDFDDPWDDSETAPAPQCGVHDSLTAHKYREISENRHPDQRYHLVAHEHYAITAEVFYLDSYGMHHDAVPTGLDDVVVSTEPRPVYVGQIEAIPITPTR</sequence>
<dbReference type="RefSeq" id="WP_338179492.1">
    <property type="nucleotide sequence ID" value="NZ_JAEKNQ010000036.1"/>
</dbReference>
<comment type="caution">
    <text evidence="1">The sequence shown here is derived from an EMBL/GenBank/DDBJ whole genome shotgun (WGS) entry which is preliminary data.</text>
</comment>
<name>A0A934KK06_9BACT</name>
<evidence type="ECO:0000313" key="1">
    <source>
        <dbReference type="EMBL" id="MBJ7603450.1"/>
    </source>
</evidence>
<protein>
    <submittedName>
        <fullName evidence="1">Uncharacterized protein</fullName>
    </submittedName>
</protein>